<dbReference type="Gene3D" id="3.30.420.10">
    <property type="entry name" value="Ribonuclease H-like superfamily/Ribonuclease H"/>
    <property type="match status" value="1"/>
</dbReference>
<proteinExistence type="predicted"/>
<dbReference type="SUPFAM" id="SSF53098">
    <property type="entry name" value="Ribonuclease H-like"/>
    <property type="match status" value="1"/>
</dbReference>
<name>A0A5D5AQ43_9EURY</name>
<evidence type="ECO:0000313" key="3">
    <source>
        <dbReference type="Proteomes" id="UP000324104"/>
    </source>
</evidence>
<dbReference type="AlphaFoldDB" id="A0A5D5AQ43"/>
<reference evidence="2 3" key="1">
    <citation type="submission" date="2019-08" db="EMBL/GenBank/DDBJ databases">
        <title>Archaea genome.</title>
        <authorList>
            <person name="Kajale S."/>
            <person name="Shouche Y."/>
            <person name="Deshpande N."/>
            <person name="Sharma A."/>
        </authorList>
    </citation>
    <scope>NUCLEOTIDE SEQUENCE [LARGE SCALE GENOMIC DNA]</scope>
    <source>
        <strain evidence="2 3">ESP3B_9</strain>
    </source>
</reference>
<feature type="domain" description="YprB ribonuclease H-like" evidence="1">
    <location>
        <begin position="85"/>
        <end position="234"/>
    </location>
</feature>
<dbReference type="Proteomes" id="UP000324104">
    <property type="component" value="Unassembled WGS sequence"/>
</dbReference>
<dbReference type="GO" id="GO:0004527">
    <property type="term" value="F:exonuclease activity"/>
    <property type="evidence" value="ECO:0007669"/>
    <property type="project" value="UniProtKB-KW"/>
</dbReference>
<dbReference type="GO" id="GO:0003676">
    <property type="term" value="F:nucleic acid binding"/>
    <property type="evidence" value="ECO:0007669"/>
    <property type="project" value="InterPro"/>
</dbReference>
<dbReference type="InterPro" id="IPR012337">
    <property type="entry name" value="RNaseH-like_sf"/>
</dbReference>
<protein>
    <submittedName>
        <fullName evidence="2">Exonuclease</fullName>
    </submittedName>
</protein>
<dbReference type="PANTHER" id="PTHR38462">
    <property type="entry name" value="EXONUCLEASE-LIKE PROTEIN"/>
    <property type="match status" value="1"/>
</dbReference>
<gene>
    <name evidence="2" type="ORF">FYC77_12895</name>
</gene>
<organism evidence="2 3">
    <name type="scientific">Natrialba swarupiae</name>
    <dbReference type="NCBI Taxonomy" id="2448032"/>
    <lineage>
        <taxon>Archaea</taxon>
        <taxon>Methanobacteriati</taxon>
        <taxon>Methanobacteriota</taxon>
        <taxon>Stenosarchaea group</taxon>
        <taxon>Halobacteria</taxon>
        <taxon>Halobacteriales</taxon>
        <taxon>Natrialbaceae</taxon>
        <taxon>Natrialba</taxon>
    </lineage>
</organism>
<dbReference type="EMBL" id="VTAW01000016">
    <property type="protein sequence ID" value="TYT61580.1"/>
    <property type="molecule type" value="Genomic_DNA"/>
</dbReference>
<sequence length="254" mass="29044">MRIENSFIPVRGVGEHTERRLWEHGITHWDEFDGSVVGETLADRIDAFIEDGRTHLDRGDVSVFADQLPASSRWRLYENVRENTCFLDIETTGLDANRNRVTTVSLHWGGETETFVNGRDLTCQRLEAELERSSLLVTFNGQRFDVPFLETCYDLDVTVPHVDLLYPCKKLGLDGGLKAIEREVGIGREMPDLSGQDAVRLWHEYERGDDAALETLVEYNRADTENMKPLMETVADRLHRQVFETCCPSGARER</sequence>
<dbReference type="InterPro" id="IPR036397">
    <property type="entry name" value="RNaseH_sf"/>
</dbReference>
<evidence type="ECO:0000259" key="1">
    <source>
        <dbReference type="Pfam" id="PF13482"/>
    </source>
</evidence>
<dbReference type="RefSeq" id="WP_149081908.1">
    <property type="nucleotide sequence ID" value="NZ_VTAW01000016.1"/>
</dbReference>
<keyword evidence="2" id="KW-0540">Nuclease</keyword>
<keyword evidence="2" id="KW-0378">Hydrolase</keyword>
<keyword evidence="3" id="KW-1185">Reference proteome</keyword>
<comment type="caution">
    <text evidence="2">The sequence shown here is derived from an EMBL/GenBank/DDBJ whole genome shotgun (WGS) entry which is preliminary data.</text>
</comment>
<accession>A0A5D5AQ43</accession>
<evidence type="ECO:0000313" key="2">
    <source>
        <dbReference type="EMBL" id="TYT61580.1"/>
    </source>
</evidence>
<dbReference type="PANTHER" id="PTHR38462:SF1">
    <property type="entry name" value="YPRB RIBONUCLEASE H-LIKE DOMAIN-CONTAINING PROTEIN"/>
    <property type="match status" value="1"/>
</dbReference>
<dbReference type="InterPro" id="IPR038720">
    <property type="entry name" value="YprB_RNase_H-like_dom"/>
</dbReference>
<keyword evidence="2" id="KW-0269">Exonuclease</keyword>
<dbReference type="Pfam" id="PF13482">
    <property type="entry name" value="RNase_H_2"/>
    <property type="match status" value="1"/>
</dbReference>